<protein>
    <submittedName>
        <fullName evidence="5">Uncharacterized protein</fullName>
    </submittedName>
</protein>
<dbReference type="EMBL" id="JAGKQM010001873">
    <property type="protein sequence ID" value="KAH0850991.1"/>
    <property type="molecule type" value="Genomic_DNA"/>
</dbReference>
<sequence>MDSDSWSDRLASASRRYQLDFLSRSDNFLGFEEAEGEDEFREEYACPFCSDYFDIVSLCCHIDEDHPMDTINGSMLSILKREFPDGNFQSLFEGSSRVVVPPSSSSIAADPLLSSFISPMADGLFISETSSAKKTSNQSLPKRSVEKKSLSAEDHREKLKQSEFRRSRSNYLKHRREEKNMRKNETDTYKKMKEDKRKRDFIRPRLVFRVKKITSVITGVLGRKKKHLQITFWGLRRQREKMSSGKSMLAASAKIILISSLFAATSTKIIPWTQSMGGGQQSMLSILKREFPDGNFQSLFEGSSRVVASSSSSSSSITADPLLSSFISPMADGLFISDSTSAKKTLNQSLPERSVEKKSLSAEDHREKLKQSEFVQGIFSSMIFYDNL</sequence>
<gene>
    <name evidence="5" type="ORF">HID58_095058</name>
</gene>
<evidence type="ECO:0000256" key="1">
    <source>
        <dbReference type="ARBA" id="ARBA00007109"/>
    </source>
</evidence>
<evidence type="ECO:0000313" key="5">
    <source>
        <dbReference type="EMBL" id="KAH0850991.1"/>
    </source>
</evidence>
<dbReference type="Proteomes" id="UP000824890">
    <property type="component" value="Unassembled WGS sequence"/>
</dbReference>
<keyword evidence="6" id="KW-1185">Reference proteome</keyword>
<accession>A0ABQ7X7B2</accession>
<comment type="similarity">
    <text evidence="1">Belongs to the Di19 family.</text>
</comment>
<evidence type="ECO:0000313" key="6">
    <source>
        <dbReference type="Proteomes" id="UP000824890"/>
    </source>
</evidence>
<evidence type="ECO:0000259" key="4">
    <source>
        <dbReference type="Pfam" id="PF14571"/>
    </source>
</evidence>
<comment type="caution">
    <text evidence="5">The sequence shown here is derived from an EMBL/GenBank/DDBJ whole genome shotgun (WGS) entry which is preliminary data.</text>
</comment>
<reference evidence="5 6" key="1">
    <citation type="submission" date="2021-05" db="EMBL/GenBank/DDBJ databases">
        <title>Genome Assembly of Synthetic Allotetraploid Brassica napus Reveals Homoeologous Exchanges between Subgenomes.</title>
        <authorList>
            <person name="Davis J.T."/>
        </authorList>
    </citation>
    <scope>NUCLEOTIDE SEQUENCE [LARGE SCALE GENOMIC DNA]</scope>
    <source>
        <strain evidence="6">cv. Da-Ae</strain>
        <tissue evidence="5">Seedling</tissue>
    </source>
</reference>
<dbReference type="Pfam" id="PF05605">
    <property type="entry name" value="zf-Di19"/>
    <property type="match status" value="1"/>
</dbReference>
<feature type="domain" description="Di19 C-terminal" evidence="4">
    <location>
        <begin position="284"/>
        <end position="383"/>
    </location>
</feature>
<feature type="domain" description="Di19 C-terminal" evidence="4">
    <location>
        <begin position="76"/>
        <end position="164"/>
    </location>
</feature>
<dbReference type="PANTHER" id="PTHR31875">
    <property type="entry name" value="PROTEIN DEHYDRATION-INDUCED 19"/>
    <property type="match status" value="1"/>
</dbReference>
<dbReference type="InterPro" id="IPR033347">
    <property type="entry name" value="Di19"/>
</dbReference>
<proteinExistence type="inferred from homology"/>
<dbReference type="InterPro" id="IPR008598">
    <property type="entry name" value="Di19_Zn-bd"/>
</dbReference>
<dbReference type="Pfam" id="PF14571">
    <property type="entry name" value="Di19_C"/>
    <property type="match status" value="2"/>
</dbReference>
<feature type="region of interest" description="Disordered" evidence="2">
    <location>
        <begin position="132"/>
        <end position="168"/>
    </location>
</feature>
<evidence type="ECO:0000256" key="2">
    <source>
        <dbReference type="SAM" id="MobiDB-lite"/>
    </source>
</evidence>
<feature type="compositionally biased region" description="Basic and acidic residues" evidence="2">
    <location>
        <begin position="143"/>
        <end position="166"/>
    </location>
</feature>
<dbReference type="PANTHER" id="PTHR31875:SF26">
    <property type="entry name" value="PROTEIN DEHYDRATION-INDUCED 19-RELATED"/>
    <property type="match status" value="1"/>
</dbReference>
<feature type="domain" description="Di19 zinc-binding" evidence="3">
    <location>
        <begin position="42"/>
        <end position="70"/>
    </location>
</feature>
<organism evidence="5 6">
    <name type="scientific">Brassica napus</name>
    <name type="common">Rape</name>
    <dbReference type="NCBI Taxonomy" id="3708"/>
    <lineage>
        <taxon>Eukaryota</taxon>
        <taxon>Viridiplantae</taxon>
        <taxon>Streptophyta</taxon>
        <taxon>Embryophyta</taxon>
        <taxon>Tracheophyta</taxon>
        <taxon>Spermatophyta</taxon>
        <taxon>Magnoliopsida</taxon>
        <taxon>eudicotyledons</taxon>
        <taxon>Gunneridae</taxon>
        <taxon>Pentapetalae</taxon>
        <taxon>rosids</taxon>
        <taxon>malvids</taxon>
        <taxon>Brassicales</taxon>
        <taxon>Brassicaceae</taxon>
        <taxon>Brassiceae</taxon>
        <taxon>Brassica</taxon>
    </lineage>
</organism>
<evidence type="ECO:0000259" key="3">
    <source>
        <dbReference type="Pfam" id="PF05605"/>
    </source>
</evidence>
<dbReference type="InterPro" id="IPR027935">
    <property type="entry name" value="Di19_C"/>
</dbReference>
<name>A0ABQ7X7B2_BRANA</name>
<feature type="compositionally biased region" description="Polar residues" evidence="2">
    <location>
        <begin position="132"/>
        <end position="141"/>
    </location>
</feature>